<protein>
    <recommendedName>
        <fullName evidence="3">DUF3168 domain-containing protein</fullName>
    </recommendedName>
</protein>
<evidence type="ECO:0008006" key="3">
    <source>
        <dbReference type="Google" id="ProtNLM"/>
    </source>
</evidence>
<dbReference type="RefSeq" id="WP_095745718.1">
    <property type="nucleotide sequence ID" value="NZ_CP023284.1"/>
</dbReference>
<name>A0A250DLU9_9BURK</name>
<reference evidence="1 2" key="1">
    <citation type="submission" date="2017-09" db="EMBL/GenBank/DDBJ databases">
        <title>The diverse metabolic capabilities of V. boronicumulans make it an excellent choice for continued studies on novel biodegradation.</title>
        <authorList>
            <person name="Sun S."/>
        </authorList>
    </citation>
    <scope>NUCLEOTIDE SEQUENCE [LARGE SCALE GENOMIC DNA]</scope>
    <source>
        <strain evidence="1 2">J1</strain>
    </source>
</reference>
<proteinExistence type="predicted"/>
<accession>A0A250DLU9</accession>
<evidence type="ECO:0000313" key="2">
    <source>
        <dbReference type="Proteomes" id="UP000217154"/>
    </source>
</evidence>
<evidence type="ECO:0000313" key="1">
    <source>
        <dbReference type="EMBL" id="ATA55345.1"/>
    </source>
</evidence>
<gene>
    <name evidence="1" type="ORF">CKY39_20580</name>
</gene>
<organism evidence="1 2">
    <name type="scientific">Variovorax boronicumulans</name>
    <dbReference type="NCBI Taxonomy" id="436515"/>
    <lineage>
        <taxon>Bacteria</taxon>
        <taxon>Pseudomonadati</taxon>
        <taxon>Pseudomonadota</taxon>
        <taxon>Betaproteobacteria</taxon>
        <taxon>Burkholderiales</taxon>
        <taxon>Comamonadaceae</taxon>
        <taxon>Variovorax</taxon>
    </lineage>
</organism>
<dbReference type="EMBL" id="CP023284">
    <property type="protein sequence ID" value="ATA55345.1"/>
    <property type="molecule type" value="Genomic_DNA"/>
</dbReference>
<dbReference type="Proteomes" id="UP000217154">
    <property type="component" value="Chromosome"/>
</dbReference>
<dbReference type="KEGG" id="vbo:CKY39_20580"/>
<sequence length="135" mass="14337">MFLLEINLVERLRECLPAWEVMGWSTGKGNRDAAALVSVMFAAGALADVKEGAVGLAPGWSVLLSVKRGPAAAALLDTAISKVIEQLHNWVPGEAGGRKWGALKLARFAPPEFADGGLIGIELLFSTTGRYFGQE</sequence>
<dbReference type="AlphaFoldDB" id="A0A250DLU9"/>